<dbReference type="AlphaFoldDB" id="A0A9N9H4H7"/>
<accession>A0A9N9H4H7</accession>
<dbReference type="Proteomes" id="UP000789342">
    <property type="component" value="Unassembled WGS sequence"/>
</dbReference>
<evidence type="ECO:0000313" key="1">
    <source>
        <dbReference type="EMBL" id="CAG8652566.1"/>
    </source>
</evidence>
<keyword evidence="2" id="KW-1185">Reference proteome</keyword>
<reference evidence="1" key="1">
    <citation type="submission" date="2021-06" db="EMBL/GenBank/DDBJ databases">
        <authorList>
            <person name="Kallberg Y."/>
            <person name="Tangrot J."/>
            <person name="Rosling A."/>
        </authorList>
    </citation>
    <scope>NUCLEOTIDE SEQUENCE</scope>
    <source>
        <strain evidence="1">CL551</strain>
    </source>
</reference>
<dbReference type="EMBL" id="CAJVPV010010562">
    <property type="protein sequence ID" value="CAG8652566.1"/>
    <property type="molecule type" value="Genomic_DNA"/>
</dbReference>
<gene>
    <name evidence="1" type="ORF">AMORRO_LOCUS10033</name>
</gene>
<sequence>MTTNEPSSACLAPEKIFCGYSPLALIDRRKVVVGVADGFIPPGSFIRIKK</sequence>
<proteinExistence type="predicted"/>
<comment type="caution">
    <text evidence="1">The sequence shown here is derived from an EMBL/GenBank/DDBJ whole genome shotgun (WGS) entry which is preliminary data.</text>
</comment>
<name>A0A9N9H4H7_9GLOM</name>
<evidence type="ECO:0000313" key="2">
    <source>
        <dbReference type="Proteomes" id="UP000789342"/>
    </source>
</evidence>
<feature type="non-terminal residue" evidence="1">
    <location>
        <position position="1"/>
    </location>
</feature>
<protein>
    <submittedName>
        <fullName evidence="1">3533_t:CDS:1</fullName>
    </submittedName>
</protein>
<organism evidence="1 2">
    <name type="scientific">Acaulospora morrowiae</name>
    <dbReference type="NCBI Taxonomy" id="94023"/>
    <lineage>
        <taxon>Eukaryota</taxon>
        <taxon>Fungi</taxon>
        <taxon>Fungi incertae sedis</taxon>
        <taxon>Mucoromycota</taxon>
        <taxon>Glomeromycotina</taxon>
        <taxon>Glomeromycetes</taxon>
        <taxon>Diversisporales</taxon>
        <taxon>Acaulosporaceae</taxon>
        <taxon>Acaulospora</taxon>
    </lineage>
</organism>